<keyword evidence="6" id="KW-1185">Reference proteome</keyword>
<feature type="site" description="Lowers pKa of active site Cys" evidence="3">
    <location>
        <position position="295"/>
    </location>
</feature>
<dbReference type="EMBL" id="RSCE01000008">
    <property type="protein sequence ID" value="RSH80594.1"/>
    <property type="molecule type" value="Genomic_DNA"/>
</dbReference>
<evidence type="ECO:0000256" key="1">
    <source>
        <dbReference type="PIRSR" id="PIRSR015753-1"/>
    </source>
</evidence>
<dbReference type="InterPro" id="IPR040079">
    <property type="entry name" value="Glutathione_S-Trfase"/>
</dbReference>
<dbReference type="PIRSF" id="PIRSF015753">
    <property type="entry name" value="GST"/>
    <property type="match status" value="1"/>
</dbReference>
<evidence type="ECO:0000313" key="5">
    <source>
        <dbReference type="EMBL" id="RSH80594.1"/>
    </source>
</evidence>
<feature type="site" description="Lowers pKa of active site Cys" evidence="3">
    <location>
        <position position="250"/>
    </location>
</feature>
<gene>
    <name evidence="5" type="primary">ECM4_2</name>
    <name evidence="5" type="ORF">EHS24_009176</name>
</gene>
<dbReference type="InterPro" id="IPR047047">
    <property type="entry name" value="GST_Omega-like_C"/>
</dbReference>
<dbReference type="Proteomes" id="UP000279236">
    <property type="component" value="Unassembled WGS sequence"/>
</dbReference>
<sequence length="318" mass="36076">MAVRNDDGSFKMRESKFRNYIAVGGRFPPEKGRYHLYVSYACPWAHRALIVWALKGLEDIIDVSIANPQLLDGWRFVPSDRKVPNDERDVWDFPGATVDKVYGTTQLSDLYHKADPTYDGRYTVPVLWDTREATIVNNESSEVVRSLASGFDSILPASLPASAIDLYPEHLRAEIDATNAWVHRDINVGVYKVGFATTQQAYDVAIRDHVAGMARVEALLSDGREWLVGGAMTEADVRLFTSIIRYDPVYVVAFKTNYGLVRHDYPYLHHWLKKMYWTVPACKDTTHWDHLKAGYHWVSGKIPIGPNNNIEALTDDEG</sequence>
<dbReference type="STRING" id="105984.A0A427XP44"/>
<feature type="binding site" evidence="2">
    <location>
        <begin position="139"/>
        <end position="140"/>
    </location>
    <ligand>
        <name>glutathione</name>
        <dbReference type="ChEBI" id="CHEBI:57925"/>
    </ligand>
</feature>
<dbReference type="PANTHER" id="PTHR32419">
    <property type="entry name" value="GLUTATHIONYL-HYDROQUINONE REDUCTASE"/>
    <property type="match status" value="1"/>
</dbReference>
<feature type="active site" description="Nucleophile" evidence="1">
    <location>
        <position position="42"/>
    </location>
</feature>
<dbReference type="RefSeq" id="XP_028475541.1">
    <property type="nucleotide sequence ID" value="XM_028624469.1"/>
</dbReference>
<dbReference type="GO" id="GO:0005737">
    <property type="term" value="C:cytoplasm"/>
    <property type="evidence" value="ECO:0007669"/>
    <property type="project" value="TreeGrafter"/>
</dbReference>
<evidence type="ECO:0000313" key="6">
    <source>
        <dbReference type="Proteomes" id="UP000279236"/>
    </source>
</evidence>
<protein>
    <submittedName>
        <fullName evidence="5">S-glutathionyl-(Chloro)hydroquinone reductase</fullName>
    </submittedName>
</protein>
<organism evidence="5 6">
    <name type="scientific">Apiotrichum porosum</name>
    <dbReference type="NCBI Taxonomy" id="105984"/>
    <lineage>
        <taxon>Eukaryota</taxon>
        <taxon>Fungi</taxon>
        <taxon>Dikarya</taxon>
        <taxon>Basidiomycota</taxon>
        <taxon>Agaricomycotina</taxon>
        <taxon>Tremellomycetes</taxon>
        <taxon>Trichosporonales</taxon>
        <taxon>Trichosporonaceae</taxon>
        <taxon>Apiotrichum</taxon>
    </lineage>
</organism>
<dbReference type="AlphaFoldDB" id="A0A427XP44"/>
<dbReference type="Pfam" id="PF13410">
    <property type="entry name" value="GST_C_2"/>
    <property type="match status" value="1"/>
</dbReference>
<dbReference type="InterPro" id="IPR036249">
    <property type="entry name" value="Thioredoxin-like_sf"/>
</dbReference>
<dbReference type="Gene3D" id="1.20.1050.10">
    <property type="match status" value="1"/>
</dbReference>
<dbReference type="CDD" id="cd03190">
    <property type="entry name" value="GST_C_Omega_like"/>
    <property type="match status" value="1"/>
</dbReference>
<dbReference type="Gene3D" id="3.40.30.10">
    <property type="entry name" value="Glutaredoxin"/>
    <property type="match status" value="1"/>
</dbReference>
<evidence type="ECO:0000259" key="4">
    <source>
        <dbReference type="Pfam" id="PF13409"/>
    </source>
</evidence>
<dbReference type="SFLD" id="SFLDS00019">
    <property type="entry name" value="Glutathione_Transferase_(cytos"/>
    <property type="match status" value="1"/>
</dbReference>
<dbReference type="PANTHER" id="PTHR32419:SF6">
    <property type="entry name" value="GLUTATHIONE S-TRANSFERASE OMEGA-LIKE 1-RELATED"/>
    <property type="match status" value="1"/>
</dbReference>
<dbReference type="InterPro" id="IPR016639">
    <property type="entry name" value="GST_Omega/GSH"/>
</dbReference>
<feature type="binding site" evidence="2">
    <location>
        <begin position="121"/>
        <end position="124"/>
    </location>
    <ligand>
        <name>glutathione</name>
        <dbReference type="ChEBI" id="CHEBI:57925"/>
    </ligand>
</feature>
<feature type="domain" description="GST N-terminal" evidence="4">
    <location>
        <begin position="41"/>
        <end position="148"/>
    </location>
</feature>
<dbReference type="InterPro" id="IPR036282">
    <property type="entry name" value="Glutathione-S-Trfase_C_sf"/>
</dbReference>
<dbReference type="OrthoDB" id="2309723at2759"/>
<proteinExistence type="predicted"/>
<dbReference type="Pfam" id="PF13409">
    <property type="entry name" value="GST_N_2"/>
    <property type="match status" value="1"/>
</dbReference>
<comment type="caution">
    <text evidence="5">The sequence shown here is derived from an EMBL/GenBank/DDBJ whole genome shotgun (WGS) entry which is preliminary data.</text>
</comment>
<name>A0A427XP44_9TREE</name>
<dbReference type="SFLD" id="SFLDG01148">
    <property type="entry name" value="Xi_(cytGST)"/>
    <property type="match status" value="1"/>
</dbReference>
<dbReference type="SFLD" id="SFLDG01206">
    <property type="entry name" value="Xi.1"/>
    <property type="match status" value="1"/>
</dbReference>
<reference evidence="5 6" key="1">
    <citation type="submission" date="2018-11" db="EMBL/GenBank/DDBJ databases">
        <title>Genome sequence of Apiotrichum porosum DSM 27194.</title>
        <authorList>
            <person name="Aliyu H."/>
            <person name="Gorte O."/>
            <person name="Ochsenreither K."/>
        </authorList>
    </citation>
    <scope>NUCLEOTIDE SEQUENCE [LARGE SCALE GENOMIC DNA]</scope>
    <source>
        <strain evidence="5 6">DSM 27194</strain>
    </source>
</reference>
<feature type="binding site" evidence="2">
    <location>
        <position position="74"/>
    </location>
    <ligand>
        <name>glutathione</name>
        <dbReference type="ChEBI" id="CHEBI:57925"/>
    </ligand>
</feature>
<dbReference type="GeneID" id="39593719"/>
<evidence type="ECO:0000256" key="2">
    <source>
        <dbReference type="PIRSR" id="PIRSR015753-2"/>
    </source>
</evidence>
<dbReference type="SUPFAM" id="SSF47616">
    <property type="entry name" value="GST C-terminal domain-like"/>
    <property type="match status" value="1"/>
</dbReference>
<dbReference type="SUPFAM" id="SSF52833">
    <property type="entry name" value="Thioredoxin-like"/>
    <property type="match status" value="1"/>
</dbReference>
<accession>A0A427XP44</accession>
<dbReference type="GO" id="GO:0004364">
    <property type="term" value="F:glutathione transferase activity"/>
    <property type="evidence" value="ECO:0007669"/>
    <property type="project" value="InterPro"/>
</dbReference>
<evidence type="ECO:0000256" key="3">
    <source>
        <dbReference type="PIRSR" id="PIRSR015753-3"/>
    </source>
</evidence>
<dbReference type="InterPro" id="IPR004045">
    <property type="entry name" value="Glutathione_S-Trfase_N"/>
</dbReference>
<feature type="active site" description="Proton donor/acceptor" evidence="1">
    <location>
        <position position="191"/>
    </location>
</feature>